<keyword evidence="3" id="KW-1185">Reference proteome</keyword>
<evidence type="ECO:0000313" key="3">
    <source>
        <dbReference type="Proteomes" id="UP001162131"/>
    </source>
</evidence>
<comment type="caution">
    <text evidence="2">The sequence shown here is derived from an EMBL/GenBank/DDBJ whole genome shotgun (WGS) entry which is preliminary data.</text>
</comment>
<feature type="coiled-coil region" evidence="1">
    <location>
        <begin position="80"/>
        <end position="111"/>
    </location>
</feature>
<gene>
    <name evidence="2" type="ORF">BSTOLATCC_MIC40919</name>
</gene>
<name>A0AAU9JXQ9_9CILI</name>
<keyword evidence="1" id="KW-0175">Coiled coil</keyword>
<evidence type="ECO:0000256" key="1">
    <source>
        <dbReference type="SAM" id="Coils"/>
    </source>
</evidence>
<dbReference type="Proteomes" id="UP001162131">
    <property type="component" value="Unassembled WGS sequence"/>
</dbReference>
<accession>A0AAU9JXQ9</accession>
<dbReference type="EMBL" id="CAJZBQ010000040">
    <property type="protein sequence ID" value="CAG9326493.1"/>
    <property type="molecule type" value="Genomic_DNA"/>
</dbReference>
<sequence length="183" mass="21254">MEIKQCFEASCRSEVEYSCDCSSPETYSCKLHLAEHLESSSNAHHFKPLFWKPCKETKEMLLRFLTKEKSKQDELRKKFVDSFVQNLQNLKNNLEEHLDELDSNLFEINSSFEKVFQAQKISKSEQDPILKLLTLHPDDAIEKAKKIIPISSNFLETDQTASIKSKKIKNGRLCKHKLTLFSV</sequence>
<proteinExistence type="predicted"/>
<protein>
    <submittedName>
        <fullName evidence="2">Uncharacterized protein</fullName>
    </submittedName>
</protein>
<evidence type="ECO:0000313" key="2">
    <source>
        <dbReference type="EMBL" id="CAG9326493.1"/>
    </source>
</evidence>
<reference evidence="2" key="1">
    <citation type="submission" date="2021-09" db="EMBL/GenBank/DDBJ databases">
        <authorList>
            <consortium name="AG Swart"/>
            <person name="Singh M."/>
            <person name="Singh A."/>
            <person name="Seah K."/>
            <person name="Emmerich C."/>
        </authorList>
    </citation>
    <scope>NUCLEOTIDE SEQUENCE</scope>
    <source>
        <strain evidence="2">ATCC30299</strain>
    </source>
</reference>
<dbReference type="AlphaFoldDB" id="A0AAU9JXQ9"/>
<organism evidence="2 3">
    <name type="scientific">Blepharisma stoltei</name>
    <dbReference type="NCBI Taxonomy" id="1481888"/>
    <lineage>
        <taxon>Eukaryota</taxon>
        <taxon>Sar</taxon>
        <taxon>Alveolata</taxon>
        <taxon>Ciliophora</taxon>
        <taxon>Postciliodesmatophora</taxon>
        <taxon>Heterotrichea</taxon>
        <taxon>Heterotrichida</taxon>
        <taxon>Blepharismidae</taxon>
        <taxon>Blepharisma</taxon>
    </lineage>
</organism>